<dbReference type="RefSeq" id="XP_045266922.1">
    <property type="nucleotide sequence ID" value="XM_045407477.1"/>
</dbReference>
<dbReference type="Gene3D" id="3.40.50.150">
    <property type="entry name" value="Vaccinia Virus protein VP39"/>
    <property type="match status" value="3"/>
</dbReference>
<keyword evidence="4" id="KW-1185">Reference proteome</keyword>
<evidence type="ECO:0000256" key="2">
    <source>
        <dbReference type="SAM" id="MobiDB-lite"/>
    </source>
</evidence>
<feature type="region of interest" description="Disordered" evidence="2">
    <location>
        <begin position="615"/>
        <end position="638"/>
    </location>
</feature>
<reference evidence="3" key="2">
    <citation type="submission" date="2020-03" db="EMBL/GenBank/DDBJ databases">
        <authorList>
            <person name="Fu F.-F."/>
            <person name="Chen J."/>
        </authorList>
    </citation>
    <scope>NUCLEOTIDE SEQUENCE</scope>
    <source>
        <strain evidence="3">Lc1</strain>
    </source>
</reference>
<dbReference type="InterPro" id="IPR029063">
    <property type="entry name" value="SAM-dependent_MTases_sf"/>
</dbReference>
<evidence type="ECO:0000313" key="4">
    <source>
        <dbReference type="Proteomes" id="UP000613401"/>
    </source>
</evidence>
<reference evidence="3" key="1">
    <citation type="journal article" date="2020" name="Phytopathology">
        <title>Genome sequence and comparative analysis of Colletotrichum gloeosporioides isolated from Liriodendron leaves.</title>
        <authorList>
            <person name="Fu F.F."/>
            <person name="Hao Z."/>
            <person name="Wang P."/>
            <person name="Lu Y."/>
            <person name="Xue L.J."/>
            <person name="Wei G."/>
            <person name="Tian Y."/>
            <person name="Baishi H."/>
            <person name="Xu H."/>
            <person name="Shi J."/>
            <person name="Cheng T."/>
            <person name="Wang G."/>
            <person name="Yi Y."/>
            <person name="Chen J."/>
        </authorList>
    </citation>
    <scope>NUCLEOTIDE SEQUENCE</scope>
    <source>
        <strain evidence="3">Lc1</strain>
    </source>
</reference>
<dbReference type="AlphaFoldDB" id="A0A8H4CPI5"/>
<dbReference type="EMBL" id="WVTB01000027">
    <property type="protein sequence ID" value="KAF3807763.1"/>
    <property type="molecule type" value="Genomic_DNA"/>
</dbReference>
<comment type="similarity">
    <text evidence="1">Belongs to the methyltransferase superfamily. LaeA methyltransferase family.</text>
</comment>
<dbReference type="PANTHER" id="PTHR43591">
    <property type="entry name" value="METHYLTRANSFERASE"/>
    <property type="match status" value="1"/>
</dbReference>
<organism evidence="3 4">
    <name type="scientific">Colletotrichum gloeosporioides</name>
    <name type="common">Anthracnose fungus</name>
    <name type="synonym">Glomerella cingulata</name>
    <dbReference type="NCBI Taxonomy" id="474922"/>
    <lineage>
        <taxon>Eukaryota</taxon>
        <taxon>Fungi</taxon>
        <taxon>Dikarya</taxon>
        <taxon>Ascomycota</taxon>
        <taxon>Pezizomycotina</taxon>
        <taxon>Sordariomycetes</taxon>
        <taxon>Hypocreomycetidae</taxon>
        <taxon>Glomerellales</taxon>
        <taxon>Glomerellaceae</taxon>
        <taxon>Colletotrichum</taxon>
        <taxon>Colletotrichum gloeosporioides species complex</taxon>
    </lineage>
</organism>
<sequence>MALSFERAENIDAFRTSVSTSSTASLTDSVREYRLLHGRTYSQKTEYWAPNDNKQTEALDFNHFWQLDYFGGRLTLAPIGDNPHHVLDVGTGTGIWAIDFADTYPSAEVIGVDISPIQPSWVPPNVKFQIDDYELDWTFRENFFDLVHIRNLEAAVADWPKLYSQAFTHTKPGGYVEVKQIDIKTRSQTIELTDDHIFSRWYKNISEATEKIGKSVKNVDDHGLAKGVKDAGFVVEEEKVYRIPIGGWGKDATLRELGALNLEFNDQSLEGFGLYLLKEVLGWEYVEVMVFVSEMRKALRDPTNQAYYNLIYPQSTVSLTESIMQYREIHGRTYTQRSEYWGPNDERQSEALDFNHFWTTDFFEGKLFHAPIDDHPQRILDMGTGTGIWAIDMADQYPSAEVTGVDLSPIQSTWVPPNLKFQIDDFNQEWTWPKDHFDYIHGRNLEACFTDLPTTMKEAYNHTKPGGYIEFLEFESQARSQVAELPEEHIYRTCYTALITAANTLGKPGENVRTGALQRALEQAGYVDLVHHRWKIPIGGWCADPKLKQLGWIILDFLSDSLEGFGLYLLKEVAGFSYEKCQVMFSEYRAAMRDPRLQSFYYMHVIYARKPDVSKEKKPAPSAATPTRDTPPGVRKRFTSPCSTSTCSSWMSANSVYTSSTASLTESIREYREIHGRTYTQKTEYWGPNDEKQNDALDFNHYWMTDFFDGKLSLAPIGDSPQRVLDLGTGTGIWAIDFADKYPSAEVVGTDLSPTQPSWVPPNVKFLIDDFEQKWIGWPKDHFDYIHARNLEACFKDVPAFCKEAYDHTKPGGWFEIIEFDTRGRSQNLDLDEDHIFNKWYCWICEGQEKMGKPQGNVSSGRFKKALLDVGYTELVEKKWKIPIGAWPAKADLKRLGQCNLEFMEMSIEGFMLYILKEVLGFSSAEVHVTISEVRAAFRDSKIQPYYYMNAMYARKPLKAEKTEA</sequence>
<dbReference type="SUPFAM" id="SSF53335">
    <property type="entry name" value="S-adenosyl-L-methionine-dependent methyltransferases"/>
    <property type="match status" value="3"/>
</dbReference>
<accession>A0A8H4CPI5</accession>
<proteinExistence type="inferred from homology"/>
<dbReference type="GO" id="GO:0008168">
    <property type="term" value="F:methyltransferase activity"/>
    <property type="evidence" value="ECO:0007669"/>
    <property type="project" value="TreeGrafter"/>
</dbReference>
<name>A0A8H4CPI5_COLGL</name>
<evidence type="ECO:0000313" key="3">
    <source>
        <dbReference type="EMBL" id="KAF3807763.1"/>
    </source>
</evidence>
<evidence type="ECO:0000256" key="1">
    <source>
        <dbReference type="ARBA" id="ARBA00038158"/>
    </source>
</evidence>
<gene>
    <name evidence="3" type="ORF">GCG54_00007496</name>
</gene>
<dbReference type="CDD" id="cd02440">
    <property type="entry name" value="AdoMet_MTases"/>
    <property type="match status" value="3"/>
</dbReference>
<dbReference type="PANTHER" id="PTHR43591:SF24">
    <property type="entry name" value="2-METHOXY-6-POLYPRENYL-1,4-BENZOQUINOL METHYLASE, MITOCHONDRIAL"/>
    <property type="match status" value="1"/>
</dbReference>
<protein>
    <submittedName>
        <fullName evidence="3">Secondary metabolism regulator LAE1</fullName>
    </submittedName>
</protein>
<comment type="caution">
    <text evidence="3">The sequence shown here is derived from an EMBL/GenBank/DDBJ whole genome shotgun (WGS) entry which is preliminary data.</text>
</comment>
<dbReference type="GeneID" id="69014641"/>
<dbReference type="Pfam" id="PF13489">
    <property type="entry name" value="Methyltransf_23"/>
    <property type="match status" value="3"/>
</dbReference>
<dbReference type="Proteomes" id="UP000613401">
    <property type="component" value="Unassembled WGS sequence"/>
</dbReference>